<feature type="region of interest" description="Disordered" evidence="3">
    <location>
        <begin position="285"/>
        <end position="308"/>
    </location>
</feature>
<evidence type="ECO:0000256" key="2">
    <source>
        <dbReference type="SAM" id="Coils"/>
    </source>
</evidence>
<reference evidence="4" key="1">
    <citation type="journal article" date="2021" name="Open Biol.">
        <title>Shared evolutionary footprints suggest mitochondrial oxidative damage underlies multiple complex I losses in fungi.</title>
        <authorList>
            <person name="Schikora-Tamarit M.A."/>
            <person name="Marcet-Houben M."/>
            <person name="Nosek J."/>
            <person name="Gabaldon T."/>
        </authorList>
    </citation>
    <scope>NUCLEOTIDE SEQUENCE</scope>
    <source>
        <strain evidence="4">CBS6341</strain>
    </source>
</reference>
<evidence type="ECO:0000256" key="1">
    <source>
        <dbReference type="RuleBase" id="RU000487"/>
    </source>
</evidence>
<comment type="similarity">
    <text evidence="1">Belongs to the actin family.</text>
</comment>
<evidence type="ECO:0000313" key="5">
    <source>
        <dbReference type="Proteomes" id="UP000769528"/>
    </source>
</evidence>
<keyword evidence="5" id="KW-1185">Reference proteome</keyword>
<dbReference type="SUPFAM" id="SSF53067">
    <property type="entry name" value="Actin-like ATPase domain"/>
    <property type="match status" value="2"/>
</dbReference>
<dbReference type="EMBL" id="JAEUBF010000315">
    <property type="protein sequence ID" value="KAH3679392.1"/>
    <property type="molecule type" value="Genomic_DNA"/>
</dbReference>
<dbReference type="FunFam" id="3.30.420.40:FF:000058">
    <property type="entry name" value="Putative actin-related protein 5"/>
    <property type="match status" value="1"/>
</dbReference>
<dbReference type="PANTHER" id="PTHR11937">
    <property type="entry name" value="ACTIN"/>
    <property type="match status" value="1"/>
</dbReference>
<evidence type="ECO:0000313" key="4">
    <source>
        <dbReference type="EMBL" id="KAH3679392.1"/>
    </source>
</evidence>
<dbReference type="InterPro" id="IPR043129">
    <property type="entry name" value="ATPase_NBD"/>
</dbReference>
<accession>A0A9P8PXH5</accession>
<dbReference type="OrthoDB" id="7340501at2759"/>
<feature type="region of interest" description="Disordered" evidence="3">
    <location>
        <begin position="373"/>
        <end position="394"/>
    </location>
</feature>
<dbReference type="AlphaFoldDB" id="A0A9P8PXH5"/>
<organism evidence="4 5">
    <name type="scientific">Wickerhamomyces mucosus</name>
    <dbReference type="NCBI Taxonomy" id="1378264"/>
    <lineage>
        <taxon>Eukaryota</taxon>
        <taxon>Fungi</taxon>
        <taxon>Dikarya</taxon>
        <taxon>Ascomycota</taxon>
        <taxon>Saccharomycotina</taxon>
        <taxon>Saccharomycetes</taxon>
        <taxon>Phaffomycetales</taxon>
        <taxon>Wickerhamomycetaceae</taxon>
        <taxon>Wickerhamomyces</taxon>
    </lineage>
</organism>
<evidence type="ECO:0000256" key="3">
    <source>
        <dbReference type="SAM" id="MobiDB-lite"/>
    </source>
</evidence>
<dbReference type="InterPro" id="IPR004000">
    <property type="entry name" value="Actin"/>
</dbReference>
<protein>
    <recommendedName>
        <fullName evidence="6">Actin-related protein 5</fullName>
    </recommendedName>
</protein>
<name>A0A9P8PXH5_9ASCO</name>
<dbReference type="SMART" id="SM00268">
    <property type="entry name" value="ACTIN"/>
    <property type="match status" value="1"/>
</dbReference>
<comment type="caution">
    <text evidence="4">The sequence shown here is derived from an EMBL/GenBank/DDBJ whole genome shotgun (WGS) entry which is preliminary data.</text>
</comment>
<proteinExistence type="inferred from homology"/>
<keyword evidence="2" id="KW-0175">Coiled coil</keyword>
<dbReference type="Gene3D" id="3.30.420.40">
    <property type="match status" value="2"/>
</dbReference>
<feature type="region of interest" description="Disordered" evidence="3">
    <location>
        <begin position="491"/>
        <end position="518"/>
    </location>
</feature>
<dbReference type="CDD" id="cd10211">
    <property type="entry name" value="ASKHA_NBD_Arp5"/>
    <property type="match status" value="1"/>
</dbReference>
<reference evidence="4" key="2">
    <citation type="submission" date="2021-01" db="EMBL/GenBank/DDBJ databases">
        <authorList>
            <person name="Schikora-Tamarit M.A."/>
        </authorList>
    </citation>
    <scope>NUCLEOTIDE SEQUENCE</scope>
    <source>
        <strain evidence="4">CBS6341</strain>
    </source>
</reference>
<evidence type="ECO:0008006" key="6">
    <source>
        <dbReference type="Google" id="ProtNLM"/>
    </source>
</evidence>
<gene>
    <name evidence="4" type="ORF">WICMUC_001012</name>
</gene>
<feature type="coiled-coil region" evidence="2">
    <location>
        <begin position="409"/>
        <end position="445"/>
    </location>
</feature>
<sequence length="739" mass="85388">MTSTPRDDQLSKRKVYDLRDHEDLFSSEPFTSPKLYKSGVPIGIDFGTSHVRIGLTNQKDPSNVFPTTLSRWRDRKLNKGFTFIGNDVNLDQSVRTQARSPYDGAFITNWDYVEQILDYSFKHAGVSSQGFVDNPVILTEKAGAQVLQRKGFYELLYESYGVKKVAFGIDDLFSYYQNNGKTGIVIGSGNESTHIIPVIDGKGLLAETKRINWGGRQSSNFLSSLIALKYPYFPTKISSNQIDNLVKDFCYVSRNYENELSKALSLDTLETFDITVEAPFTEIEKQQKSEEELARQAEKRKESGRRLQEQAQQKRLEKLIQKEQEFEYFSTVKEKLTFLSKKNQQALLKEENFDDEADFNKYLGNLEKSLKRARNQDVGEDETAEEPSFPLADIPDDELDEAQIKEKRRQKLMRANYEARQRAKREKEEEKLRLEKEAQEDLEWRQSDLQGWIHDRREKLKAIVRKRKDRAKLKEQLNDRKSHAAQLRMKSIASLASDDTSKSSNKRKRATIDNDPNDTFGTNDEDWLIYKDITSIDDEELLEEEETQLIKLEKELLEFDPNFTEEDTYEASYDWRKSTLHLFLRGPRPFNSEDSHEQHQIHLNIERIRVPEVLFQPSIAGLDQAGISEVSESILLDRSQGKGFSGDSYNVLQDIFLTGGQAHFKTFEERLHDDFRSFLPVGAPLKVRSAVDPILDPWRGIAKWSSMSEAENSYLTKQEYDEMGPDYIKEHNLGNASLI</sequence>
<dbReference type="Proteomes" id="UP000769528">
    <property type="component" value="Unassembled WGS sequence"/>
</dbReference>
<dbReference type="Pfam" id="PF00022">
    <property type="entry name" value="Actin"/>
    <property type="match status" value="2"/>
</dbReference>